<dbReference type="EMBL" id="JAPDDR010000003">
    <property type="protein sequence ID" value="MCW1913404.1"/>
    <property type="molecule type" value="Genomic_DNA"/>
</dbReference>
<gene>
    <name evidence="2" type="ORF">OJ996_07460</name>
</gene>
<sequence>MKDLSDAQWAHGLARIGLGINIALHGWTRIPMIHEFAAGMRVKFEPSFLPVGLVGLSSYGIVIAESVIGAMLLAGWQMRATLIAGHLLMFTLLFGACSVQDWGAAGMQMVYLAFFSVLLATRRYQALCVDPKY</sequence>
<comment type="caution">
    <text evidence="2">The sequence shown here is derived from an EMBL/GenBank/DDBJ whole genome shotgun (WGS) entry which is preliminary data.</text>
</comment>
<keyword evidence="1" id="KW-1133">Transmembrane helix</keyword>
<accession>A0ABT3G1F9</accession>
<evidence type="ECO:0000313" key="2">
    <source>
        <dbReference type="EMBL" id="MCW1913404.1"/>
    </source>
</evidence>
<keyword evidence="1" id="KW-0812">Transmembrane</keyword>
<evidence type="ECO:0000256" key="1">
    <source>
        <dbReference type="SAM" id="Phobius"/>
    </source>
</evidence>
<keyword evidence="1" id="KW-0472">Membrane</keyword>
<feature type="transmembrane region" description="Helical" evidence="1">
    <location>
        <begin position="48"/>
        <end position="73"/>
    </location>
</feature>
<evidence type="ECO:0008006" key="4">
    <source>
        <dbReference type="Google" id="ProtNLM"/>
    </source>
</evidence>
<dbReference type="RefSeq" id="WP_264512821.1">
    <property type="nucleotide sequence ID" value="NZ_JAPDDR010000003.1"/>
</dbReference>
<reference evidence="2" key="1">
    <citation type="submission" date="2022-10" db="EMBL/GenBank/DDBJ databases">
        <title>Luteolibacter sp. GHJ8, whole genome shotgun sequencing project.</title>
        <authorList>
            <person name="Zhao G."/>
            <person name="Shen L."/>
        </authorList>
    </citation>
    <scope>NUCLEOTIDE SEQUENCE</scope>
    <source>
        <strain evidence="2">GHJ8</strain>
    </source>
</reference>
<feature type="transmembrane region" description="Helical" evidence="1">
    <location>
        <begin position="12"/>
        <end position="28"/>
    </location>
</feature>
<evidence type="ECO:0000313" key="3">
    <source>
        <dbReference type="Proteomes" id="UP001165653"/>
    </source>
</evidence>
<feature type="transmembrane region" description="Helical" evidence="1">
    <location>
        <begin position="80"/>
        <end position="96"/>
    </location>
</feature>
<protein>
    <recommendedName>
        <fullName evidence="4">DoxX family protein</fullName>
    </recommendedName>
</protein>
<keyword evidence="3" id="KW-1185">Reference proteome</keyword>
<name>A0ABT3G1F9_9BACT</name>
<dbReference type="Proteomes" id="UP001165653">
    <property type="component" value="Unassembled WGS sequence"/>
</dbReference>
<organism evidence="2 3">
    <name type="scientific">Luteolibacter rhizosphaerae</name>
    <dbReference type="NCBI Taxonomy" id="2989719"/>
    <lineage>
        <taxon>Bacteria</taxon>
        <taxon>Pseudomonadati</taxon>
        <taxon>Verrucomicrobiota</taxon>
        <taxon>Verrucomicrobiia</taxon>
        <taxon>Verrucomicrobiales</taxon>
        <taxon>Verrucomicrobiaceae</taxon>
        <taxon>Luteolibacter</taxon>
    </lineage>
</organism>
<proteinExistence type="predicted"/>